<comment type="similarity">
    <text evidence="6">Belongs to the azoreductase type 1 family.</text>
</comment>
<dbReference type="InterPro" id="IPR050104">
    <property type="entry name" value="FMN-dep_NADH:Q_OxRdtase_AzoR1"/>
</dbReference>
<comment type="caution">
    <text evidence="8">The sequence shown here is derived from an EMBL/GenBank/DDBJ whole genome shotgun (WGS) entry which is preliminary data.</text>
</comment>
<comment type="function">
    <text evidence="6">Also exhibits azoreductase activity. Catalyzes the reductive cleavage of the azo bond in aromatic azo compounds to the corresponding amines.</text>
</comment>
<dbReference type="PANTHER" id="PTHR43741:SF2">
    <property type="entry name" value="FMN-DEPENDENT NADH:QUINONE OXIDOREDUCTASE"/>
    <property type="match status" value="1"/>
</dbReference>
<comment type="cofactor">
    <cofactor evidence="6">
        <name>FMN</name>
        <dbReference type="ChEBI" id="CHEBI:58210"/>
    </cofactor>
    <text evidence="6">Binds 1 FMN per subunit.</text>
</comment>
<dbReference type="Proteomes" id="UP000787472">
    <property type="component" value="Unassembled WGS sequence"/>
</dbReference>
<dbReference type="EC" id="1.6.5.-" evidence="6"/>
<dbReference type="Pfam" id="PF02525">
    <property type="entry name" value="Flavodoxin_2"/>
    <property type="match status" value="1"/>
</dbReference>
<evidence type="ECO:0000256" key="1">
    <source>
        <dbReference type="ARBA" id="ARBA00022630"/>
    </source>
</evidence>
<evidence type="ECO:0000256" key="6">
    <source>
        <dbReference type="HAMAP-Rule" id="MF_01216"/>
    </source>
</evidence>
<comment type="catalytic activity">
    <reaction evidence="6">
        <text>2 a quinone + NADH + H(+) = 2 a 1,4-benzosemiquinone + NAD(+)</text>
        <dbReference type="Rhea" id="RHEA:65952"/>
        <dbReference type="ChEBI" id="CHEBI:15378"/>
        <dbReference type="ChEBI" id="CHEBI:57540"/>
        <dbReference type="ChEBI" id="CHEBI:57945"/>
        <dbReference type="ChEBI" id="CHEBI:132124"/>
        <dbReference type="ChEBI" id="CHEBI:134225"/>
    </reaction>
</comment>
<dbReference type="AlphaFoldDB" id="A0A9E5MLL7"/>
<dbReference type="RefSeq" id="WP_167182605.1">
    <property type="nucleotide sequence ID" value="NZ_JAAONZ010000003.1"/>
</dbReference>
<sequence length="196" mass="20925">MTVLKIDTSARLEGSNSRVLSDYLVSQLGDQDLIVRDLVREALPEVSAEDLIGVHGSSGEDRHSLQQHLGLSEQLIGELNAADTVVFGVSMYNFTVPAALKRWIDYVCRAGVTFKYGANGPQGLTGIKRAFIVTATGGTPVGSPVDFASGYLEHICKFIGVETVHHIDASGSKGTPEKVIESAKAQIDALLQLETA</sequence>
<feature type="binding site" evidence="6">
    <location>
        <begin position="91"/>
        <end position="94"/>
    </location>
    <ligand>
        <name>FMN</name>
        <dbReference type="ChEBI" id="CHEBI:58210"/>
    </ligand>
</feature>
<feature type="domain" description="Flavodoxin-like fold" evidence="7">
    <location>
        <begin position="1"/>
        <end position="189"/>
    </location>
</feature>
<dbReference type="GO" id="GO:0016652">
    <property type="term" value="F:oxidoreductase activity, acting on NAD(P)H as acceptor"/>
    <property type="evidence" value="ECO:0007669"/>
    <property type="project" value="UniProtKB-UniRule"/>
</dbReference>
<protein>
    <recommendedName>
        <fullName evidence="6">FMN dependent NADH:quinone oxidoreductase</fullName>
        <ecNumber evidence="6">1.6.5.-</ecNumber>
    </recommendedName>
    <alternativeName>
        <fullName evidence="6">Azo-dye reductase</fullName>
    </alternativeName>
    <alternativeName>
        <fullName evidence="6">FMN-dependent NADH-azo compound oxidoreductase</fullName>
    </alternativeName>
    <alternativeName>
        <fullName evidence="6">FMN-dependent NADH-azoreductase</fullName>
        <ecNumber evidence="6">1.7.1.17</ecNumber>
    </alternativeName>
</protein>
<comment type="subunit">
    <text evidence="6">Homodimer.</text>
</comment>
<keyword evidence="1 6" id="KW-0285">Flavoprotein</keyword>
<dbReference type="EMBL" id="JAAONZ010000003">
    <property type="protein sequence ID" value="NHO64883.1"/>
    <property type="molecule type" value="Genomic_DNA"/>
</dbReference>
<dbReference type="Gene3D" id="3.40.50.360">
    <property type="match status" value="1"/>
</dbReference>
<evidence type="ECO:0000256" key="2">
    <source>
        <dbReference type="ARBA" id="ARBA00022643"/>
    </source>
</evidence>
<organism evidence="8 9">
    <name type="scientific">Pseudomaricurvus hydrocarbonicus</name>
    <dbReference type="NCBI Taxonomy" id="1470433"/>
    <lineage>
        <taxon>Bacteria</taxon>
        <taxon>Pseudomonadati</taxon>
        <taxon>Pseudomonadota</taxon>
        <taxon>Gammaproteobacteria</taxon>
        <taxon>Cellvibrionales</taxon>
        <taxon>Cellvibrionaceae</taxon>
        <taxon>Pseudomaricurvus</taxon>
    </lineage>
</organism>
<evidence type="ECO:0000313" key="9">
    <source>
        <dbReference type="Proteomes" id="UP000787472"/>
    </source>
</evidence>
<accession>A0A9E5MLL7</accession>
<gene>
    <name evidence="6" type="primary">azoR</name>
    <name evidence="8" type="ORF">G8770_04935</name>
</gene>
<keyword evidence="2 6" id="KW-0288">FMN</keyword>
<dbReference type="HAMAP" id="MF_01216">
    <property type="entry name" value="Azoreductase_type1"/>
    <property type="match status" value="1"/>
</dbReference>
<dbReference type="GO" id="GO:0009055">
    <property type="term" value="F:electron transfer activity"/>
    <property type="evidence" value="ECO:0007669"/>
    <property type="project" value="UniProtKB-UniRule"/>
</dbReference>
<feature type="binding site" evidence="6">
    <location>
        <position position="9"/>
    </location>
    <ligand>
        <name>FMN</name>
        <dbReference type="ChEBI" id="CHEBI:58210"/>
    </ligand>
</feature>
<dbReference type="InterPro" id="IPR003680">
    <property type="entry name" value="Flavodoxin_fold"/>
</dbReference>
<evidence type="ECO:0000313" key="8">
    <source>
        <dbReference type="EMBL" id="NHO64883.1"/>
    </source>
</evidence>
<reference evidence="8" key="1">
    <citation type="submission" date="2020-03" db="EMBL/GenBank/DDBJ databases">
        <authorList>
            <person name="Guo F."/>
        </authorList>
    </citation>
    <scope>NUCLEOTIDE SEQUENCE</scope>
    <source>
        <strain evidence="8">JCM 30134</strain>
    </source>
</reference>
<feature type="binding site" evidence="6">
    <location>
        <begin position="15"/>
        <end position="17"/>
    </location>
    <ligand>
        <name>FMN</name>
        <dbReference type="ChEBI" id="CHEBI:58210"/>
    </ligand>
</feature>
<dbReference type="GO" id="GO:0010181">
    <property type="term" value="F:FMN binding"/>
    <property type="evidence" value="ECO:0007669"/>
    <property type="project" value="UniProtKB-UniRule"/>
</dbReference>
<evidence type="ECO:0000256" key="5">
    <source>
        <dbReference type="ARBA" id="ARBA00048542"/>
    </source>
</evidence>
<name>A0A9E5MLL7_9GAMM</name>
<dbReference type="PANTHER" id="PTHR43741">
    <property type="entry name" value="FMN-DEPENDENT NADH-AZOREDUCTASE 1"/>
    <property type="match status" value="1"/>
</dbReference>
<comment type="function">
    <text evidence="6">Quinone reductase that provides resistance to thiol-specific stress caused by electrophilic quinones.</text>
</comment>
<evidence type="ECO:0000259" key="7">
    <source>
        <dbReference type="Pfam" id="PF02525"/>
    </source>
</evidence>
<comment type="catalytic activity">
    <reaction evidence="5">
        <text>N,N-dimethyl-1,4-phenylenediamine + anthranilate + 2 NAD(+) = 2-(4-dimethylaminophenyl)diazenylbenzoate + 2 NADH + 2 H(+)</text>
        <dbReference type="Rhea" id="RHEA:55872"/>
        <dbReference type="ChEBI" id="CHEBI:15378"/>
        <dbReference type="ChEBI" id="CHEBI:15783"/>
        <dbReference type="ChEBI" id="CHEBI:16567"/>
        <dbReference type="ChEBI" id="CHEBI:57540"/>
        <dbReference type="ChEBI" id="CHEBI:57945"/>
        <dbReference type="ChEBI" id="CHEBI:71579"/>
        <dbReference type="EC" id="1.7.1.17"/>
    </reaction>
    <physiologicalReaction direction="right-to-left" evidence="5">
        <dbReference type="Rhea" id="RHEA:55874"/>
    </physiologicalReaction>
</comment>
<evidence type="ECO:0000256" key="3">
    <source>
        <dbReference type="ARBA" id="ARBA00023002"/>
    </source>
</evidence>
<keyword evidence="9" id="KW-1185">Reference proteome</keyword>
<dbReference type="InterPro" id="IPR029039">
    <property type="entry name" value="Flavoprotein-like_sf"/>
</dbReference>
<comment type="caution">
    <text evidence="6">Lacks conserved residue(s) required for the propagation of feature annotation.</text>
</comment>
<evidence type="ECO:0000256" key="4">
    <source>
        <dbReference type="ARBA" id="ARBA00023027"/>
    </source>
</evidence>
<dbReference type="GO" id="GO:0016655">
    <property type="term" value="F:oxidoreductase activity, acting on NAD(P)H, quinone or similar compound as acceptor"/>
    <property type="evidence" value="ECO:0007669"/>
    <property type="project" value="InterPro"/>
</dbReference>
<keyword evidence="4 6" id="KW-0520">NAD</keyword>
<dbReference type="EC" id="1.7.1.17" evidence="6"/>
<dbReference type="SUPFAM" id="SSF52218">
    <property type="entry name" value="Flavoproteins"/>
    <property type="match status" value="1"/>
</dbReference>
<proteinExistence type="inferred from homology"/>
<dbReference type="InterPro" id="IPR023048">
    <property type="entry name" value="NADH:quinone_OxRdtase_FMN_depd"/>
</dbReference>
<keyword evidence="3 6" id="KW-0560">Oxidoreductase</keyword>